<keyword evidence="1" id="KW-1133">Transmembrane helix</keyword>
<feature type="transmembrane region" description="Helical" evidence="1">
    <location>
        <begin position="7"/>
        <end position="25"/>
    </location>
</feature>
<dbReference type="Proteomes" id="UP001430584">
    <property type="component" value="Unassembled WGS sequence"/>
</dbReference>
<protein>
    <submittedName>
        <fullName evidence="2">Uncharacterized protein</fullName>
    </submittedName>
</protein>
<evidence type="ECO:0000313" key="2">
    <source>
        <dbReference type="EMBL" id="KAL0256949.1"/>
    </source>
</evidence>
<feature type="transmembrane region" description="Helical" evidence="1">
    <location>
        <begin position="31"/>
        <end position="49"/>
    </location>
</feature>
<reference evidence="2 3" key="1">
    <citation type="submission" date="2024-02" db="EMBL/GenBank/DDBJ databases">
        <title>De novo assembly and annotation of 12 fungi associated with fruit tree decline syndrome in Ontario, Canada.</title>
        <authorList>
            <person name="Sulman M."/>
            <person name="Ellouze W."/>
            <person name="Ilyukhin E."/>
        </authorList>
    </citation>
    <scope>NUCLEOTIDE SEQUENCE [LARGE SCALE GENOMIC DNA]</scope>
    <source>
        <strain evidence="2 3">FDS-637</strain>
    </source>
</reference>
<sequence length="83" mass="9697">METHFNAYFVHAYSIYACLVVNAYLVNAYRVNTYLVVNAYFVVNVCFIVKFRTIDHYNKLSSGPERACLSERSYRSFRTPVPI</sequence>
<dbReference type="GeneID" id="92011843"/>
<evidence type="ECO:0000256" key="1">
    <source>
        <dbReference type="SAM" id="Phobius"/>
    </source>
</evidence>
<keyword evidence="3" id="KW-1185">Reference proteome</keyword>
<proteinExistence type="predicted"/>
<comment type="caution">
    <text evidence="2">The sequence shown here is derived from an EMBL/GenBank/DDBJ whole genome shotgun (WGS) entry which is preliminary data.</text>
</comment>
<keyword evidence="1" id="KW-0812">Transmembrane</keyword>
<dbReference type="EMBL" id="JAJVCZ030000008">
    <property type="protein sequence ID" value="KAL0256949.1"/>
    <property type="molecule type" value="Genomic_DNA"/>
</dbReference>
<dbReference type="RefSeq" id="XP_066629978.1">
    <property type="nucleotide sequence ID" value="XM_066779174.1"/>
</dbReference>
<accession>A0ABR3C8J4</accession>
<organism evidence="2 3">
    <name type="scientific">Diplodia seriata</name>
    <dbReference type="NCBI Taxonomy" id="420778"/>
    <lineage>
        <taxon>Eukaryota</taxon>
        <taxon>Fungi</taxon>
        <taxon>Dikarya</taxon>
        <taxon>Ascomycota</taxon>
        <taxon>Pezizomycotina</taxon>
        <taxon>Dothideomycetes</taxon>
        <taxon>Dothideomycetes incertae sedis</taxon>
        <taxon>Botryosphaeriales</taxon>
        <taxon>Botryosphaeriaceae</taxon>
        <taxon>Diplodia</taxon>
    </lineage>
</organism>
<evidence type="ECO:0000313" key="3">
    <source>
        <dbReference type="Proteomes" id="UP001430584"/>
    </source>
</evidence>
<name>A0ABR3C8J4_9PEZI</name>
<gene>
    <name evidence="2" type="ORF">SLS55_007758</name>
</gene>
<keyword evidence="1" id="KW-0472">Membrane</keyword>